<feature type="compositionally biased region" description="Low complexity" evidence="7">
    <location>
        <begin position="276"/>
        <end position="295"/>
    </location>
</feature>
<dbReference type="AlphaFoldDB" id="A0A9W9EPZ9"/>
<feature type="compositionally biased region" description="Polar residues" evidence="7">
    <location>
        <begin position="331"/>
        <end position="343"/>
    </location>
</feature>
<evidence type="ECO:0000256" key="6">
    <source>
        <dbReference type="PROSITE-ProRule" id="PRU00042"/>
    </source>
</evidence>
<reference evidence="10" key="1">
    <citation type="submission" date="2022-11" db="EMBL/GenBank/DDBJ databases">
        <authorList>
            <person name="Petersen C."/>
        </authorList>
    </citation>
    <scope>NUCLEOTIDE SEQUENCE</scope>
    <source>
        <strain evidence="10">IBT 30761</strain>
    </source>
</reference>
<evidence type="ECO:0000259" key="8">
    <source>
        <dbReference type="PROSITE" id="PS50157"/>
    </source>
</evidence>
<evidence type="ECO:0000256" key="5">
    <source>
        <dbReference type="ARBA" id="ARBA00023242"/>
    </source>
</evidence>
<feature type="region of interest" description="Disordered" evidence="7">
    <location>
        <begin position="236"/>
        <end position="299"/>
    </location>
</feature>
<evidence type="ECO:0000256" key="3">
    <source>
        <dbReference type="ARBA" id="ARBA00022771"/>
    </source>
</evidence>
<proteinExistence type="predicted"/>
<dbReference type="SMART" id="SM00355">
    <property type="entry name" value="ZnF_C2H2"/>
    <property type="match status" value="2"/>
</dbReference>
<dbReference type="Gene3D" id="3.30.160.60">
    <property type="entry name" value="Classic Zinc Finger"/>
    <property type="match status" value="1"/>
</dbReference>
<dbReference type="RefSeq" id="XP_056470556.1">
    <property type="nucleotide sequence ID" value="XM_056623140.1"/>
</dbReference>
<dbReference type="PROSITE" id="PS50157">
    <property type="entry name" value="ZINC_FINGER_C2H2_2"/>
    <property type="match status" value="1"/>
</dbReference>
<evidence type="ECO:0000256" key="7">
    <source>
        <dbReference type="SAM" id="MobiDB-lite"/>
    </source>
</evidence>
<feature type="domain" description="C2H2-type" evidence="8">
    <location>
        <begin position="41"/>
        <end position="69"/>
    </location>
</feature>
<comment type="subcellular location">
    <subcellularLocation>
        <location evidence="1">Nucleus</location>
    </subcellularLocation>
</comment>
<keyword evidence="4" id="KW-0862">Zinc</keyword>
<evidence type="ECO:0000313" key="11">
    <source>
        <dbReference type="Proteomes" id="UP001149074"/>
    </source>
</evidence>
<dbReference type="CDD" id="cd20908">
    <property type="entry name" value="SUF4-like"/>
    <property type="match status" value="1"/>
</dbReference>
<dbReference type="PROSITE" id="PS00028">
    <property type="entry name" value="ZINC_FINGER_C2H2_1"/>
    <property type="match status" value="1"/>
</dbReference>
<dbReference type="InterPro" id="IPR003656">
    <property type="entry name" value="Znf_BED"/>
</dbReference>
<dbReference type="Proteomes" id="UP001149074">
    <property type="component" value="Unassembled WGS sequence"/>
</dbReference>
<evidence type="ECO:0000313" key="10">
    <source>
        <dbReference type="EMBL" id="KAJ5085878.1"/>
    </source>
</evidence>
<name>A0A9W9EPZ9_9EURO</name>
<dbReference type="OrthoDB" id="1306014at2759"/>
<dbReference type="InterPro" id="IPR013087">
    <property type="entry name" value="Znf_C2H2_type"/>
</dbReference>
<dbReference type="GO" id="GO:0005634">
    <property type="term" value="C:nucleus"/>
    <property type="evidence" value="ECO:0007669"/>
    <property type="project" value="UniProtKB-SubCell"/>
</dbReference>
<evidence type="ECO:0000256" key="4">
    <source>
        <dbReference type="ARBA" id="ARBA00022833"/>
    </source>
</evidence>
<keyword evidence="11" id="KW-1185">Reference proteome</keyword>
<protein>
    <submittedName>
        <fullName evidence="10">Uncharacterized protein</fullName>
    </submittedName>
</protein>
<evidence type="ECO:0000259" key="9">
    <source>
        <dbReference type="PROSITE" id="PS50808"/>
    </source>
</evidence>
<feature type="compositionally biased region" description="Basic residues" evidence="7">
    <location>
        <begin position="146"/>
        <end position="156"/>
    </location>
</feature>
<feature type="region of interest" description="Disordered" evidence="7">
    <location>
        <begin position="116"/>
        <end position="189"/>
    </location>
</feature>
<accession>A0A9W9EPZ9</accession>
<dbReference type="GeneID" id="81362119"/>
<keyword evidence="5" id="KW-0539">Nucleus</keyword>
<evidence type="ECO:0000256" key="2">
    <source>
        <dbReference type="ARBA" id="ARBA00022723"/>
    </source>
</evidence>
<sequence length="426" mass="44725">MVKKKRPPTLQEKLEMPWCYYCNREFVDLVVLTTHQKTKHFRCDDCARRLNTAGGLKVHMSQVHKKELTEVAGAIEGRRGLDVEIFGMEGIPAEAIRLHENQIRHEYAEMNREHMERTGNPMPGSGIQPPPSKKPKLDVTEDVSNMKKRLAEHRAKRAAEAAAAAAAAATEPSSGNGTPASPASNTPVAAAAAQNVPNALSLAAGLVPGQPYSYHMPYGGVAAVAAPVPYGGSPGSYSPATPGHAPGAAASPLAGNSLHAPSAHGYGATPNPNQPTPTTDSSARASASPLPAGLPNRPQFEAPAVNFQQMQQIHMGHPLPAASPAAGDTLANGSNGDNVTSGATAEAKVETTAGATEKVDKPAKKPANVRLIYSDKKISPEEKMAALPRYAFNRAQFPDNTALGELPASTVTGPIRDQDTVLDPAQ</sequence>
<feature type="compositionally biased region" description="Low complexity" evidence="7">
    <location>
        <begin position="236"/>
        <end position="257"/>
    </location>
</feature>
<feature type="compositionally biased region" description="Low complexity" evidence="7">
    <location>
        <begin position="178"/>
        <end position="189"/>
    </location>
</feature>
<evidence type="ECO:0000256" key="1">
    <source>
        <dbReference type="ARBA" id="ARBA00004123"/>
    </source>
</evidence>
<keyword evidence="2" id="KW-0479">Metal-binding</keyword>
<comment type="caution">
    <text evidence="10">The sequence shown here is derived from an EMBL/GenBank/DDBJ whole genome shotgun (WGS) entry which is preliminary data.</text>
</comment>
<dbReference type="GO" id="GO:0003677">
    <property type="term" value="F:DNA binding"/>
    <property type="evidence" value="ECO:0007669"/>
    <property type="project" value="InterPro"/>
</dbReference>
<keyword evidence="3 6" id="KW-0863">Zinc-finger</keyword>
<feature type="domain" description="BED-type" evidence="9">
    <location>
        <begin position="12"/>
        <end position="71"/>
    </location>
</feature>
<dbReference type="PROSITE" id="PS50808">
    <property type="entry name" value="ZF_BED"/>
    <property type="match status" value="1"/>
</dbReference>
<dbReference type="SUPFAM" id="SSF57667">
    <property type="entry name" value="beta-beta-alpha zinc fingers"/>
    <property type="match status" value="1"/>
</dbReference>
<gene>
    <name evidence="10" type="ORF">N7532_010649</name>
</gene>
<dbReference type="PANTHER" id="PTHR23215:SF0">
    <property type="entry name" value="BUB3-INTERACTING AND GLEBS MOTIF-CONTAINING PROTEIN ZNF207"/>
    <property type="match status" value="1"/>
</dbReference>
<feature type="region of interest" description="Disordered" evidence="7">
    <location>
        <begin position="401"/>
        <end position="426"/>
    </location>
</feature>
<dbReference type="EMBL" id="JAPQKI010000010">
    <property type="protein sequence ID" value="KAJ5085878.1"/>
    <property type="molecule type" value="Genomic_DNA"/>
</dbReference>
<dbReference type="GO" id="GO:0008270">
    <property type="term" value="F:zinc ion binding"/>
    <property type="evidence" value="ECO:0007669"/>
    <property type="project" value="UniProtKB-KW"/>
</dbReference>
<feature type="compositionally biased region" description="Low complexity" evidence="7">
    <location>
        <begin position="160"/>
        <end position="171"/>
    </location>
</feature>
<feature type="region of interest" description="Disordered" evidence="7">
    <location>
        <begin position="317"/>
        <end position="345"/>
    </location>
</feature>
<dbReference type="InterPro" id="IPR036236">
    <property type="entry name" value="Znf_C2H2_sf"/>
</dbReference>
<dbReference type="PANTHER" id="PTHR23215">
    <property type="entry name" value="ZINC FINGER PROTEIN 207"/>
    <property type="match status" value="1"/>
</dbReference>
<organism evidence="10 11">
    <name type="scientific">Penicillium argentinense</name>
    <dbReference type="NCBI Taxonomy" id="1131581"/>
    <lineage>
        <taxon>Eukaryota</taxon>
        <taxon>Fungi</taxon>
        <taxon>Dikarya</taxon>
        <taxon>Ascomycota</taxon>
        <taxon>Pezizomycotina</taxon>
        <taxon>Eurotiomycetes</taxon>
        <taxon>Eurotiomycetidae</taxon>
        <taxon>Eurotiales</taxon>
        <taxon>Aspergillaceae</taxon>
        <taxon>Penicillium</taxon>
    </lineage>
</organism>
<reference evidence="10" key="2">
    <citation type="journal article" date="2023" name="IMA Fungus">
        <title>Comparative genomic study of the Penicillium genus elucidates a diverse pangenome and 15 lateral gene transfer events.</title>
        <authorList>
            <person name="Petersen C."/>
            <person name="Sorensen T."/>
            <person name="Nielsen M.R."/>
            <person name="Sondergaard T.E."/>
            <person name="Sorensen J.L."/>
            <person name="Fitzpatrick D.A."/>
            <person name="Frisvad J.C."/>
            <person name="Nielsen K.L."/>
        </authorList>
    </citation>
    <scope>NUCLEOTIDE SEQUENCE</scope>
    <source>
        <strain evidence="10">IBT 30761</strain>
    </source>
</reference>